<name>A0AC58RWZ6_TOBAC</name>
<gene>
    <name evidence="2" type="primary">LOC142164006</name>
</gene>
<evidence type="ECO:0000313" key="2">
    <source>
        <dbReference type="RefSeq" id="XP_075077270.1"/>
    </source>
</evidence>
<protein>
    <submittedName>
        <fullName evidence="2">Uncharacterized protein LOC142164006</fullName>
    </submittedName>
</protein>
<keyword evidence="1" id="KW-1185">Reference proteome</keyword>
<reference evidence="1" key="1">
    <citation type="journal article" date="2014" name="Nat. Commun.">
        <title>The tobacco genome sequence and its comparison with those of tomato and potato.</title>
        <authorList>
            <person name="Sierro N."/>
            <person name="Battey J.N."/>
            <person name="Ouadi S."/>
            <person name="Bakaher N."/>
            <person name="Bovet L."/>
            <person name="Willig A."/>
            <person name="Goepfert S."/>
            <person name="Peitsch M.C."/>
            <person name="Ivanov N.V."/>
        </authorList>
    </citation>
    <scope>NUCLEOTIDE SEQUENCE [LARGE SCALE GENOMIC DNA]</scope>
</reference>
<evidence type="ECO:0000313" key="1">
    <source>
        <dbReference type="Proteomes" id="UP000790787"/>
    </source>
</evidence>
<reference evidence="2" key="2">
    <citation type="submission" date="2025-08" db="UniProtKB">
        <authorList>
            <consortium name="RefSeq"/>
        </authorList>
    </citation>
    <scope>IDENTIFICATION</scope>
    <source>
        <tissue evidence="2">Leaf</tissue>
    </source>
</reference>
<organism evidence="1 2">
    <name type="scientific">Nicotiana tabacum</name>
    <name type="common">Common tobacco</name>
    <dbReference type="NCBI Taxonomy" id="4097"/>
    <lineage>
        <taxon>Eukaryota</taxon>
        <taxon>Viridiplantae</taxon>
        <taxon>Streptophyta</taxon>
        <taxon>Embryophyta</taxon>
        <taxon>Tracheophyta</taxon>
        <taxon>Spermatophyta</taxon>
        <taxon>Magnoliopsida</taxon>
        <taxon>eudicotyledons</taxon>
        <taxon>Gunneridae</taxon>
        <taxon>Pentapetalae</taxon>
        <taxon>asterids</taxon>
        <taxon>lamiids</taxon>
        <taxon>Solanales</taxon>
        <taxon>Solanaceae</taxon>
        <taxon>Nicotianoideae</taxon>
        <taxon>Nicotianeae</taxon>
        <taxon>Nicotiana</taxon>
    </lineage>
</organism>
<sequence>MVVDDLSKVANTTLNVGVQGNSEIDRSDHLYLHPSDNPGVMLVSVPFIGIGYRSWRLSVLRGLSVKNKLEFINGECKRPDPHSPIFRQWERCDDMVTSWILNSLSKDIADSVEYANDVVELWIELEDRYEQTNGARLYQIQKEINNTSQGTLDITSYYTKLKNLWEELSTLSKRSQCSCNCTCGAKKNFYKAEQDKRLIQFLMGLNETYTIIRGSILMMNPLSTLAQAFSLLIQDKKQREINQTPNCLSSPLH</sequence>
<dbReference type="Proteomes" id="UP000790787">
    <property type="component" value="Chromosome 9"/>
</dbReference>
<dbReference type="RefSeq" id="XP_075077270.1">
    <property type="nucleotide sequence ID" value="XM_075221169.1"/>
</dbReference>
<proteinExistence type="predicted"/>
<accession>A0AC58RWZ6</accession>